<proteinExistence type="predicted"/>
<name>A0A9D1Z4L6_9FIRM</name>
<accession>A0A9D1Z4L6</accession>
<dbReference type="AlphaFoldDB" id="A0A9D1Z4L6"/>
<reference evidence="3" key="2">
    <citation type="submission" date="2021-04" db="EMBL/GenBank/DDBJ databases">
        <authorList>
            <person name="Gilroy R."/>
        </authorList>
    </citation>
    <scope>NUCLEOTIDE SEQUENCE</scope>
    <source>
        <strain evidence="3">CHK33-7979</strain>
    </source>
</reference>
<feature type="transmembrane region" description="Helical" evidence="2">
    <location>
        <begin position="44"/>
        <end position="62"/>
    </location>
</feature>
<sequence length="285" mass="30870">MRKEVLAPLAALVLGAGGFALRKWELATAFEPDTGLVTPGMPSTIALIVLSVAAALLLFFLVRGQHYPFPGGYDEAFSVSGDTLTVTALVLAAFLMAGSGLWNLYLHFLAKEAVFPVTRLLQSVLSVVSAGAVFYLAARSYRGQSVGKYPMGVLAPGYTFCLWLTASYQNRAADPVVQDYLYELLAIICALLATYYIASFAFAKKKKVTNTLFFGLLTVYFILTTLADSHDGPTMLLYGGALLYVLTMSYCLLRAEGQPHPDPVPEAAPQEEPQVESSNREDITQ</sequence>
<feature type="transmembrane region" description="Helical" evidence="2">
    <location>
        <begin position="235"/>
        <end position="253"/>
    </location>
</feature>
<keyword evidence="2" id="KW-1133">Transmembrane helix</keyword>
<feature type="transmembrane region" description="Helical" evidence="2">
    <location>
        <begin position="117"/>
        <end position="137"/>
    </location>
</feature>
<evidence type="ECO:0000256" key="1">
    <source>
        <dbReference type="SAM" id="MobiDB-lite"/>
    </source>
</evidence>
<feature type="transmembrane region" description="Helical" evidence="2">
    <location>
        <begin position="83"/>
        <end position="105"/>
    </location>
</feature>
<feature type="transmembrane region" description="Helical" evidence="2">
    <location>
        <begin position="180"/>
        <end position="198"/>
    </location>
</feature>
<keyword evidence="2" id="KW-0472">Membrane</keyword>
<protein>
    <submittedName>
        <fullName evidence="3">Uncharacterized protein</fullName>
    </submittedName>
</protein>
<comment type="caution">
    <text evidence="3">The sequence shown here is derived from an EMBL/GenBank/DDBJ whole genome shotgun (WGS) entry which is preliminary data.</text>
</comment>
<reference evidence="3" key="1">
    <citation type="journal article" date="2021" name="PeerJ">
        <title>Extensive microbial diversity within the chicken gut microbiome revealed by metagenomics and culture.</title>
        <authorList>
            <person name="Gilroy R."/>
            <person name="Ravi A."/>
            <person name="Getino M."/>
            <person name="Pursley I."/>
            <person name="Horton D.L."/>
            <person name="Alikhan N.F."/>
            <person name="Baker D."/>
            <person name="Gharbi K."/>
            <person name="Hall N."/>
            <person name="Watson M."/>
            <person name="Adriaenssens E.M."/>
            <person name="Foster-Nyarko E."/>
            <person name="Jarju S."/>
            <person name="Secka A."/>
            <person name="Antonio M."/>
            <person name="Oren A."/>
            <person name="Chaudhuri R.R."/>
            <person name="La Ragione R."/>
            <person name="Hildebrand F."/>
            <person name="Pallen M.J."/>
        </authorList>
    </citation>
    <scope>NUCLEOTIDE SEQUENCE</scope>
    <source>
        <strain evidence="3">CHK33-7979</strain>
    </source>
</reference>
<gene>
    <name evidence="3" type="ORF">H9826_04125</name>
</gene>
<dbReference type="Proteomes" id="UP000886824">
    <property type="component" value="Unassembled WGS sequence"/>
</dbReference>
<evidence type="ECO:0000256" key="2">
    <source>
        <dbReference type="SAM" id="Phobius"/>
    </source>
</evidence>
<organism evidence="3 4">
    <name type="scientific">Candidatus Intestinimonas merdavium</name>
    <dbReference type="NCBI Taxonomy" id="2838622"/>
    <lineage>
        <taxon>Bacteria</taxon>
        <taxon>Bacillati</taxon>
        <taxon>Bacillota</taxon>
        <taxon>Clostridia</taxon>
        <taxon>Eubacteriales</taxon>
        <taxon>Intestinimonas</taxon>
    </lineage>
</organism>
<evidence type="ECO:0000313" key="4">
    <source>
        <dbReference type="Proteomes" id="UP000886824"/>
    </source>
</evidence>
<feature type="transmembrane region" description="Helical" evidence="2">
    <location>
        <begin position="149"/>
        <end position="168"/>
    </location>
</feature>
<keyword evidence="2" id="KW-0812">Transmembrane</keyword>
<evidence type="ECO:0000313" key="3">
    <source>
        <dbReference type="EMBL" id="HIY73150.1"/>
    </source>
</evidence>
<dbReference type="EMBL" id="DXCX01000043">
    <property type="protein sequence ID" value="HIY73150.1"/>
    <property type="molecule type" value="Genomic_DNA"/>
</dbReference>
<feature type="transmembrane region" description="Helical" evidence="2">
    <location>
        <begin position="210"/>
        <end position="229"/>
    </location>
</feature>
<feature type="region of interest" description="Disordered" evidence="1">
    <location>
        <begin position="259"/>
        <end position="285"/>
    </location>
</feature>
<feature type="compositionally biased region" description="Low complexity" evidence="1">
    <location>
        <begin position="267"/>
        <end position="276"/>
    </location>
</feature>